<keyword evidence="2" id="KW-0378">Hydrolase</keyword>
<accession>A0A387HBC1</accession>
<evidence type="ECO:0000259" key="1">
    <source>
        <dbReference type="Pfam" id="PF00561"/>
    </source>
</evidence>
<dbReference type="OrthoDB" id="9780765at2"/>
<evidence type="ECO:0000313" key="2">
    <source>
        <dbReference type="EMBL" id="AYG79533.1"/>
    </source>
</evidence>
<dbReference type="InterPro" id="IPR000073">
    <property type="entry name" value="AB_hydrolase_1"/>
</dbReference>
<dbReference type="EMBL" id="CP032698">
    <property type="protein sequence ID" value="AYG79533.1"/>
    <property type="molecule type" value="Genomic_DNA"/>
</dbReference>
<dbReference type="InterPro" id="IPR050228">
    <property type="entry name" value="Carboxylesterase_BioH"/>
</dbReference>
<dbReference type="Gene3D" id="3.40.50.1820">
    <property type="entry name" value="alpha/beta hydrolase"/>
    <property type="match status" value="1"/>
</dbReference>
<dbReference type="Proteomes" id="UP000271554">
    <property type="component" value="Chromosome"/>
</dbReference>
<dbReference type="SUPFAM" id="SSF53474">
    <property type="entry name" value="alpha/beta-Hydrolases"/>
    <property type="match status" value="1"/>
</dbReference>
<dbReference type="Pfam" id="PF00561">
    <property type="entry name" value="Abhydrolase_1"/>
    <property type="match status" value="1"/>
</dbReference>
<dbReference type="PANTHER" id="PTHR43194">
    <property type="entry name" value="HYDROLASE ALPHA/BETA FOLD FAMILY"/>
    <property type="match status" value="1"/>
</dbReference>
<name>A0A387HBC1_9ACTN</name>
<protein>
    <submittedName>
        <fullName evidence="2">Haloacetate dehalogenase H-1</fullName>
        <ecNumber evidence="2">3.8.1.3</ecNumber>
    </submittedName>
</protein>
<evidence type="ECO:0000313" key="3">
    <source>
        <dbReference type="Proteomes" id="UP000271554"/>
    </source>
</evidence>
<sequence>MAGFTLPHTLHGDGPHRVVAVHGWLADRGDYAAVLPDLDAAVFTYAFVDLRGYGEARYASGAFTTSEGALDVLALADRLGWHRFSLIGHSMGGAVVQRVLAAAPDRVRRMVGISPVPASGMPMDKETRALFTEAAEYPAKRRAIIDLTTGGNRPDAWLDRMTWRSVERSDPKAFRAWLDSWSGEDFHEETEGSPVPALAVCGALDPAINAEFLRGTWLRWYPAGQLVELPFAGHHAMDETPLELIRTVEDFLRADHV</sequence>
<organism evidence="2 3">
    <name type="scientific">Streptomyces hundungensis</name>
    <dbReference type="NCBI Taxonomy" id="1077946"/>
    <lineage>
        <taxon>Bacteria</taxon>
        <taxon>Bacillati</taxon>
        <taxon>Actinomycetota</taxon>
        <taxon>Actinomycetes</taxon>
        <taxon>Kitasatosporales</taxon>
        <taxon>Streptomycetaceae</taxon>
        <taxon>Streptomyces</taxon>
    </lineage>
</organism>
<feature type="domain" description="AB hydrolase-1" evidence="1">
    <location>
        <begin position="18"/>
        <end position="237"/>
    </location>
</feature>
<dbReference type="KEGG" id="shun:DWB77_01648"/>
<dbReference type="InterPro" id="IPR029058">
    <property type="entry name" value="AB_hydrolase_fold"/>
</dbReference>
<dbReference type="PRINTS" id="PR00111">
    <property type="entry name" value="ABHYDROLASE"/>
</dbReference>
<dbReference type="RefSeq" id="WP_120720618.1">
    <property type="nucleotide sequence ID" value="NZ_CP032698.1"/>
</dbReference>
<dbReference type="GO" id="GO:0018785">
    <property type="term" value="F:haloacetate dehalogenase activity"/>
    <property type="evidence" value="ECO:0007669"/>
    <property type="project" value="UniProtKB-EC"/>
</dbReference>
<dbReference type="AlphaFoldDB" id="A0A387HBC1"/>
<keyword evidence="3" id="KW-1185">Reference proteome</keyword>
<proteinExistence type="predicted"/>
<dbReference type="EC" id="3.8.1.3" evidence="2"/>
<reference evidence="2 3" key="1">
    <citation type="submission" date="2018-10" db="EMBL/GenBank/DDBJ databases">
        <title>Relationship between Morphology and Antimicrobial Activity in Streptomyces.</title>
        <authorList>
            <person name="Kang H.J."/>
            <person name="Kim S.B."/>
        </authorList>
    </citation>
    <scope>NUCLEOTIDE SEQUENCE [LARGE SCALE GENOMIC DNA]</scope>
    <source>
        <strain evidence="2 3">BH38</strain>
    </source>
</reference>
<dbReference type="PANTHER" id="PTHR43194:SF2">
    <property type="entry name" value="PEROXISOMAL MEMBRANE PROTEIN LPX1"/>
    <property type="match status" value="1"/>
</dbReference>
<gene>
    <name evidence="2" type="primary">dehH1</name>
    <name evidence="2" type="ORF">DWB77_01648</name>
</gene>